<dbReference type="InterPro" id="IPR000847">
    <property type="entry name" value="LysR_HTH_N"/>
</dbReference>
<dbReference type="SUPFAM" id="SSF53850">
    <property type="entry name" value="Periplasmic binding protein-like II"/>
    <property type="match status" value="1"/>
</dbReference>
<dbReference type="EMBL" id="JBHUIJ010000015">
    <property type="protein sequence ID" value="MFD2238274.1"/>
    <property type="molecule type" value="Genomic_DNA"/>
</dbReference>
<feature type="domain" description="HTH lysR-type" evidence="5">
    <location>
        <begin position="5"/>
        <end position="62"/>
    </location>
</feature>
<dbReference type="PROSITE" id="PS50931">
    <property type="entry name" value="HTH_LYSR"/>
    <property type="match status" value="1"/>
</dbReference>
<dbReference type="Gene3D" id="3.40.190.290">
    <property type="match status" value="1"/>
</dbReference>
<evidence type="ECO:0000256" key="1">
    <source>
        <dbReference type="ARBA" id="ARBA00009437"/>
    </source>
</evidence>
<keyword evidence="7" id="KW-1185">Reference proteome</keyword>
<dbReference type="RefSeq" id="WP_209738842.1">
    <property type="nucleotide sequence ID" value="NZ_CP072611.1"/>
</dbReference>
<protein>
    <submittedName>
        <fullName evidence="6">LysR family transcriptional regulator</fullName>
    </submittedName>
</protein>
<comment type="caution">
    <text evidence="6">The sequence shown here is derived from an EMBL/GenBank/DDBJ whole genome shotgun (WGS) entry which is preliminary data.</text>
</comment>
<proteinExistence type="inferred from homology"/>
<keyword evidence="3" id="KW-0238">DNA-binding</keyword>
<dbReference type="InterPro" id="IPR036390">
    <property type="entry name" value="WH_DNA-bd_sf"/>
</dbReference>
<dbReference type="InterPro" id="IPR005119">
    <property type="entry name" value="LysR_subst-bd"/>
</dbReference>
<keyword evidence="2" id="KW-0805">Transcription regulation</keyword>
<name>A0ABW5CLS8_9HYPH</name>
<dbReference type="InterPro" id="IPR036388">
    <property type="entry name" value="WH-like_DNA-bd_sf"/>
</dbReference>
<comment type="similarity">
    <text evidence="1">Belongs to the LysR transcriptional regulatory family.</text>
</comment>
<dbReference type="CDD" id="cd08475">
    <property type="entry name" value="PBP2_CrgA_like_6"/>
    <property type="match status" value="1"/>
</dbReference>
<dbReference type="PANTHER" id="PTHR30537:SF5">
    <property type="entry name" value="HTH-TYPE TRANSCRIPTIONAL ACTIVATOR TTDR-RELATED"/>
    <property type="match status" value="1"/>
</dbReference>
<evidence type="ECO:0000256" key="4">
    <source>
        <dbReference type="ARBA" id="ARBA00023163"/>
    </source>
</evidence>
<evidence type="ECO:0000256" key="3">
    <source>
        <dbReference type="ARBA" id="ARBA00023125"/>
    </source>
</evidence>
<gene>
    <name evidence="6" type="ORF">ACFSKQ_12525</name>
</gene>
<evidence type="ECO:0000256" key="2">
    <source>
        <dbReference type="ARBA" id="ARBA00023015"/>
    </source>
</evidence>
<dbReference type="Pfam" id="PF00126">
    <property type="entry name" value="HTH_1"/>
    <property type="match status" value="1"/>
</dbReference>
<sequence>MAQMDNLAGVQAFVETARHMNFTEAARTLGVTKSAVGKSVSRLEARLGAKLIHRSTRRLVLTADGEAYLAVARRALEEIGAAETFLSSGNHDISGRLRIDAPAAWGRQVLLPVLVEITREHPGLHLSLSFADRIIDPIEERVDLVIRFGETPDTAGLISRKLAEQRAPLVAAPDYIARRGAPATPEELHQHDCITVVRRDAPIGYRIARGDRPAERLSVLPTHEIGDGAAMVEAAIAGLGIAQMPLSLVARALAEGRLVEVLPAYGTAPVGIYALWPETRHLLARVRHVVDVLVDKGQQGAL</sequence>
<evidence type="ECO:0000313" key="6">
    <source>
        <dbReference type="EMBL" id="MFD2238274.1"/>
    </source>
</evidence>
<evidence type="ECO:0000313" key="7">
    <source>
        <dbReference type="Proteomes" id="UP001597371"/>
    </source>
</evidence>
<evidence type="ECO:0000259" key="5">
    <source>
        <dbReference type="PROSITE" id="PS50931"/>
    </source>
</evidence>
<dbReference type="PRINTS" id="PR00039">
    <property type="entry name" value="HTHLYSR"/>
</dbReference>
<organism evidence="6 7">
    <name type="scientific">Aureimonas populi</name>
    <dbReference type="NCBI Taxonomy" id="1701758"/>
    <lineage>
        <taxon>Bacteria</taxon>
        <taxon>Pseudomonadati</taxon>
        <taxon>Pseudomonadota</taxon>
        <taxon>Alphaproteobacteria</taxon>
        <taxon>Hyphomicrobiales</taxon>
        <taxon>Aurantimonadaceae</taxon>
        <taxon>Aureimonas</taxon>
    </lineage>
</organism>
<keyword evidence="4" id="KW-0804">Transcription</keyword>
<dbReference type="SUPFAM" id="SSF46785">
    <property type="entry name" value="Winged helix' DNA-binding domain"/>
    <property type="match status" value="1"/>
</dbReference>
<dbReference type="PANTHER" id="PTHR30537">
    <property type="entry name" value="HTH-TYPE TRANSCRIPTIONAL REGULATOR"/>
    <property type="match status" value="1"/>
</dbReference>
<reference evidence="7" key="1">
    <citation type="journal article" date="2019" name="Int. J. Syst. Evol. Microbiol.">
        <title>The Global Catalogue of Microorganisms (GCM) 10K type strain sequencing project: providing services to taxonomists for standard genome sequencing and annotation.</title>
        <authorList>
            <consortium name="The Broad Institute Genomics Platform"/>
            <consortium name="The Broad Institute Genome Sequencing Center for Infectious Disease"/>
            <person name="Wu L."/>
            <person name="Ma J."/>
        </authorList>
    </citation>
    <scope>NUCLEOTIDE SEQUENCE [LARGE SCALE GENOMIC DNA]</scope>
    <source>
        <strain evidence="7">ZS-35-S2</strain>
    </source>
</reference>
<accession>A0ABW5CLS8</accession>
<dbReference type="Gene3D" id="1.10.10.10">
    <property type="entry name" value="Winged helix-like DNA-binding domain superfamily/Winged helix DNA-binding domain"/>
    <property type="match status" value="1"/>
</dbReference>
<dbReference type="Proteomes" id="UP001597371">
    <property type="component" value="Unassembled WGS sequence"/>
</dbReference>
<dbReference type="InterPro" id="IPR058163">
    <property type="entry name" value="LysR-type_TF_proteobact-type"/>
</dbReference>
<dbReference type="Pfam" id="PF03466">
    <property type="entry name" value="LysR_substrate"/>
    <property type="match status" value="1"/>
</dbReference>